<sequence>MSQRWIIPALTLVLLSASSAVHSNERLLHPITPNSRQGLPGPAQRPLCPALQRAVVGSLGSSTAPWSISVLDERGQLLADINGWLPRIPASNQKLISSAFALDRLGPDFRLKTQLLRHGDGSLEIVGEGDPDLSIAEIQRFAMVALGRGGSRSSDSAGTPLQLMVREEPPQRWWPSDWPSDDRSYAYGAPITRLALTSNALHMAVMDPARRLERVLSTTVSQQGGRLRLVRVNPEQREAALSRTKAEDPVVIHSEMSAPMHGLLSLANTESHNFTAEVLMREAADNWDVAEASLANTRWMQAQGIPIQGLRIRDGSGLSRGNRVTSRTLSTLLWRMAQHPYGAFYQASMAIAGRRGTLWRFQRGTPLTGQFWGKTGTLRGVNSLSGILETSNGPRYVSMIANGAASPRGVMGDVLLAVQRISRCPSWNAVGMRPDDHG</sequence>
<comment type="similarity">
    <text evidence="1">Belongs to the peptidase S13 family.</text>
</comment>
<dbReference type="PRINTS" id="PR00922">
    <property type="entry name" value="DADACBPTASE3"/>
</dbReference>
<keyword evidence="4" id="KW-0121">Carboxypeptidase</keyword>
<dbReference type="InterPro" id="IPR012338">
    <property type="entry name" value="Beta-lactam/transpept-like"/>
</dbReference>
<evidence type="ECO:0000256" key="1">
    <source>
        <dbReference type="ARBA" id="ARBA00006096"/>
    </source>
</evidence>
<dbReference type="AlphaFoldDB" id="Q7U6T6"/>
<dbReference type="PANTHER" id="PTHR30023:SF0">
    <property type="entry name" value="PENICILLIN-SENSITIVE CARBOXYPEPTIDASE A"/>
    <property type="match status" value="1"/>
</dbReference>
<dbReference type="GO" id="GO:0006508">
    <property type="term" value="P:proteolysis"/>
    <property type="evidence" value="ECO:0007669"/>
    <property type="project" value="InterPro"/>
</dbReference>
<reference evidence="4 5" key="1">
    <citation type="journal article" date="2003" name="Nature">
        <title>The genome of a motile marine Synechococcus.</title>
        <authorList>
            <person name="Palenik B."/>
            <person name="Brahamsha B."/>
            <person name="Larimer F."/>
            <person name="Land M."/>
            <person name="Hauser L."/>
            <person name="Chain P."/>
            <person name="Lamerdin J."/>
            <person name="Regala W."/>
            <person name="Allen E.A."/>
            <person name="McCarren J."/>
            <person name="Paulsen I."/>
            <person name="Dufresne A."/>
            <person name="Partensky F."/>
            <person name="Webb E."/>
            <person name="Waterbury J."/>
        </authorList>
    </citation>
    <scope>NUCLEOTIDE SEQUENCE [LARGE SCALE GENOMIC DNA]</scope>
    <source>
        <strain evidence="4 5">WH8102</strain>
    </source>
</reference>
<feature type="chain" id="PRO_5004292027" evidence="3">
    <location>
        <begin position="24"/>
        <end position="438"/>
    </location>
</feature>
<accession>Q7U6T6</accession>
<evidence type="ECO:0000256" key="2">
    <source>
        <dbReference type="ARBA" id="ARBA00022801"/>
    </source>
</evidence>
<dbReference type="eggNOG" id="COG2027">
    <property type="taxonomic scope" value="Bacteria"/>
</dbReference>
<dbReference type="EMBL" id="BX569692">
    <property type="protein sequence ID" value="CAE07765.1"/>
    <property type="molecule type" value="Genomic_DNA"/>
</dbReference>
<proteinExistence type="inferred from homology"/>
<gene>
    <name evidence="4" type="primary">dacB/pbp</name>
    <name evidence="4" type="ordered locus">SYNW1250</name>
</gene>
<dbReference type="SUPFAM" id="SSF56601">
    <property type="entry name" value="beta-lactamase/transpeptidase-like"/>
    <property type="match status" value="1"/>
</dbReference>
<organism evidence="4 5">
    <name type="scientific">Parasynechococcus marenigrum (strain WH8102)</name>
    <dbReference type="NCBI Taxonomy" id="84588"/>
    <lineage>
        <taxon>Bacteria</taxon>
        <taxon>Bacillati</taxon>
        <taxon>Cyanobacteriota</taxon>
        <taxon>Cyanophyceae</taxon>
        <taxon>Synechococcales</taxon>
        <taxon>Prochlorococcaceae</taxon>
        <taxon>Parasynechococcus</taxon>
        <taxon>Parasynechococcus marenigrum</taxon>
    </lineage>
</organism>
<name>Q7U6T6_PARMW</name>
<dbReference type="KEGG" id="syw:SYNW1250"/>
<dbReference type="NCBIfam" id="TIGR00666">
    <property type="entry name" value="PBP4"/>
    <property type="match status" value="1"/>
</dbReference>
<dbReference type="GO" id="GO:0000270">
    <property type="term" value="P:peptidoglycan metabolic process"/>
    <property type="evidence" value="ECO:0007669"/>
    <property type="project" value="TreeGrafter"/>
</dbReference>
<dbReference type="InterPro" id="IPR000667">
    <property type="entry name" value="Peptidase_S13"/>
</dbReference>
<dbReference type="Pfam" id="PF02113">
    <property type="entry name" value="Peptidase_S13"/>
    <property type="match status" value="1"/>
</dbReference>
<feature type="signal peptide" evidence="3">
    <location>
        <begin position="1"/>
        <end position="23"/>
    </location>
</feature>
<dbReference type="RefSeq" id="WP_011128114.1">
    <property type="nucleotide sequence ID" value="NC_005070.1"/>
</dbReference>
<evidence type="ECO:0000313" key="5">
    <source>
        <dbReference type="Proteomes" id="UP000001422"/>
    </source>
</evidence>
<dbReference type="PANTHER" id="PTHR30023">
    <property type="entry name" value="D-ALANYL-D-ALANINE CARBOXYPEPTIDASE"/>
    <property type="match status" value="1"/>
</dbReference>
<dbReference type="Gene3D" id="3.40.710.10">
    <property type="entry name" value="DD-peptidase/beta-lactamase superfamily"/>
    <property type="match status" value="2"/>
</dbReference>
<keyword evidence="3" id="KW-0732">Signal</keyword>
<evidence type="ECO:0000256" key="3">
    <source>
        <dbReference type="SAM" id="SignalP"/>
    </source>
</evidence>
<protein>
    <submittedName>
        <fullName evidence="4">D-Ala-D-Ala carboxypeptidase 3 family (S13)</fullName>
        <ecNumber evidence="4">3.4.16.4</ecNumber>
    </submittedName>
</protein>
<keyword evidence="2 4" id="KW-0378">Hydrolase</keyword>
<keyword evidence="4" id="KW-0645">Protease</keyword>
<dbReference type="HOGENOM" id="CLU_051019_0_0_3"/>
<dbReference type="STRING" id="84588.SYNW1250"/>
<keyword evidence="5" id="KW-1185">Reference proteome</keyword>
<dbReference type="GO" id="GO:0009002">
    <property type="term" value="F:serine-type D-Ala-D-Ala carboxypeptidase activity"/>
    <property type="evidence" value="ECO:0007669"/>
    <property type="project" value="UniProtKB-EC"/>
</dbReference>
<dbReference type="Proteomes" id="UP000001422">
    <property type="component" value="Chromosome"/>
</dbReference>
<dbReference type="EC" id="3.4.16.4" evidence="4"/>
<evidence type="ECO:0000313" key="4">
    <source>
        <dbReference type="EMBL" id="CAE07765.1"/>
    </source>
</evidence>